<feature type="compositionally biased region" description="Polar residues" evidence="1">
    <location>
        <begin position="8"/>
        <end position="20"/>
    </location>
</feature>
<sequence>MGPLSTAVGFTNSSSRNSSCDRALSEPLPYRFKMAPFWFSIHHAPARRNIPH</sequence>
<organism evidence="2">
    <name type="scientific">Anguilla anguilla</name>
    <name type="common">European freshwater eel</name>
    <name type="synonym">Muraena anguilla</name>
    <dbReference type="NCBI Taxonomy" id="7936"/>
    <lineage>
        <taxon>Eukaryota</taxon>
        <taxon>Metazoa</taxon>
        <taxon>Chordata</taxon>
        <taxon>Craniata</taxon>
        <taxon>Vertebrata</taxon>
        <taxon>Euteleostomi</taxon>
        <taxon>Actinopterygii</taxon>
        <taxon>Neopterygii</taxon>
        <taxon>Teleostei</taxon>
        <taxon>Anguilliformes</taxon>
        <taxon>Anguillidae</taxon>
        <taxon>Anguilla</taxon>
    </lineage>
</organism>
<dbReference type="EMBL" id="GBXM01085581">
    <property type="protein sequence ID" value="JAH22996.1"/>
    <property type="molecule type" value="Transcribed_RNA"/>
</dbReference>
<reference evidence="2" key="1">
    <citation type="submission" date="2014-11" db="EMBL/GenBank/DDBJ databases">
        <authorList>
            <person name="Amaro Gonzalez C."/>
        </authorList>
    </citation>
    <scope>NUCLEOTIDE SEQUENCE</scope>
</reference>
<dbReference type="AlphaFoldDB" id="A0A0E9R1E5"/>
<protein>
    <submittedName>
        <fullName evidence="2">Uncharacterized protein</fullName>
    </submittedName>
</protein>
<feature type="region of interest" description="Disordered" evidence="1">
    <location>
        <begin position="1"/>
        <end position="22"/>
    </location>
</feature>
<proteinExistence type="predicted"/>
<reference evidence="2" key="2">
    <citation type="journal article" date="2015" name="Fish Shellfish Immunol.">
        <title>Early steps in the European eel (Anguilla anguilla)-Vibrio vulnificus interaction in the gills: Role of the RtxA13 toxin.</title>
        <authorList>
            <person name="Callol A."/>
            <person name="Pajuelo D."/>
            <person name="Ebbesson L."/>
            <person name="Teles M."/>
            <person name="MacKenzie S."/>
            <person name="Amaro C."/>
        </authorList>
    </citation>
    <scope>NUCLEOTIDE SEQUENCE</scope>
</reference>
<accession>A0A0E9R1E5</accession>
<evidence type="ECO:0000313" key="2">
    <source>
        <dbReference type="EMBL" id="JAH22996.1"/>
    </source>
</evidence>
<evidence type="ECO:0000256" key="1">
    <source>
        <dbReference type="SAM" id="MobiDB-lite"/>
    </source>
</evidence>
<name>A0A0E9R1E5_ANGAN</name>